<proteinExistence type="predicted"/>
<dbReference type="Pfam" id="PF06889">
    <property type="entry name" value="DUF1266"/>
    <property type="match status" value="1"/>
</dbReference>
<protein>
    <submittedName>
        <fullName evidence="2">DUF1266 domain-containing protein</fullName>
    </submittedName>
</protein>
<organism evidence="2 3">
    <name type="scientific">Vibrio tritonius</name>
    <dbReference type="NCBI Taxonomy" id="1435069"/>
    <lineage>
        <taxon>Bacteria</taxon>
        <taxon>Pseudomonadati</taxon>
        <taxon>Pseudomonadota</taxon>
        <taxon>Gammaproteobacteria</taxon>
        <taxon>Vibrionales</taxon>
        <taxon>Vibrionaceae</taxon>
        <taxon>Vibrio</taxon>
    </lineage>
</organism>
<dbReference type="Proteomes" id="UP001199044">
    <property type="component" value="Unassembled WGS sequence"/>
</dbReference>
<dbReference type="EMBL" id="JAIWIU010000030">
    <property type="protein sequence ID" value="MCA2015546.1"/>
    <property type="molecule type" value="Genomic_DNA"/>
</dbReference>
<evidence type="ECO:0000313" key="3">
    <source>
        <dbReference type="Proteomes" id="UP001199044"/>
    </source>
</evidence>
<dbReference type="RefSeq" id="WP_225249861.1">
    <property type="nucleotide sequence ID" value="NZ_JAIWIU010000030.1"/>
</dbReference>
<accession>A0ABS7YKZ2</accession>
<name>A0ABS7YKZ2_9VIBR</name>
<evidence type="ECO:0000313" key="2">
    <source>
        <dbReference type="EMBL" id="MCA2015546.1"/>
    </source>
</evidence>
<comment type="caution">
    <text evidence="2">The sequence shown here is derived from an EMBL/GenBank/DDBJ whole genome shotgun (WGS) entry which is preliminary data.</text>
</comment>
<sequence>MSTTNTFDLNLPHCQFWFGVTAPQLLYCEGWSDYNELGMKRLDWSETDEEWKESFIESWGIDTREEWHDMIRSLAHGEVHGDAWSGLFARRACNTAGEWQNFIAQQTNAVAQGELRFADTVFRLVGTQGFLAWDYCRGSFLTRAGIRFGLVSDEEGAFLLNYFSQNVRQNFTDWPHYIRSFILGRAYWVYSKADEAEQFNQLDKLLNKGLGKTFDNYFDLMHNDKAFPLNHVDWNTPLPNISMPKSLQEVLDTISAQQEAAQ</sequence>
<feature type="domain" description="DUF1266" evidence="1">
    <location>
        <begin position="57"/>
        <end position="206"/>
    </location>
</feature>
<evidence type="ECO:0000259" key="1">
    <source>
        <dbReference type="Pfam" id="PF06889"/>
    </source>
</evidence>
<reference evidence="3" key="1">
    <citation type="submission" date="2023-07" db="EMBL/GenBank/DDBJ databases">
        <title>Molecular identification of indigenous halophilic bacteria isolated from red sea cost, biodegradation of synthetic dyes and assessment of degraded metabolite toxicity.</title>
        <authorList>
            <person name="Chaieb K."/>
            <person name="Altayb H.N."/>
        </authorList>
    </citation>
    <scope>NUCLEOTIDE SEQUENCE [LARGE SCALE GENOMIC DNA]</scope>
    <source>
        <strain evidence="3">K20</strain>
    </source>
</reference>
<keyword evidence="3" id="KW-1185">Reference proteome</keyword>
<dbReference type="InterPro" id="IPR009677">
    <property type="entry name" value="DUF1266"/>
</dbReference>
<gene>
    <name evidence="2" type="ORF">LDJ79_05440</name>
</gene>